<feature type="transmembrane region" description="Helical" evidence="6">
    <location>
        <begin position="73"/>
        <end position="96"/>
    </location>
</feature>
<evidence type="ECO:0000313" key="10">
    <source>
        <dbReference type="Proteomes" id="UP000694620"/>
    </source>
</evidence>
<keyword evidence="7" id="KW-0813">Transport</keyword>
<evidence type="ECO:0000256" key="5">
    <source>
        <dbReference type="ARBA" id="ARBA00023136"/>
    </source>
</evidence>
<dbReference type="GeneTree" id="ENSGT00530000063816"/>
<dbReference type="InterPro" id="IPR023271">
    <property type="entry name" value="Aquaporin-like"/>
</dbReference>
<feature type="transmembrane region" description="Helical" evidence="6">
    <location>
        <begin position="231"/>
        <end position="255"/>
    </location>
</feature>
<comment type="subcellular location">
    <subcellularLocation>
        <location evidence="1">Membrane</location>
        <topology evidence="1">Multi-pass membrane protein</topology>
    </subcellularLocation>
</comment>
<name>A0A8C4RJV5_ERPCA</name>
<proteinExistence type="inferred from homology"/>
<reference evidence="9" key="1">
    <citation type="submission" date="2021-06" db="EMBL/GenBank/DDBJ databases">
        <authorList>
            <consortium name="Wellcome Sanger Institute Data Sharing"/>
        </authorList>
    </citation>
    <scope>NUCLEOTIDE SEQUENCE [LARGE SCALE GENOMIC DNA]</scope>
</reference>
<gene>
    <name evidence="9" type="primary">AQP11</name>
    <name evidence="9" type="synonym">aqp11</name>
</gene>
<dbReference type="InterPro" id="IPR016697">
    <property type="entry name" value="Aquaporin_11/12"/>
</dbReference>
<dbReference type="Gene3D" id="1.20.1080.10">
    <property type="entry name" value="Glycerol uptake facilitator protein"/>
    <property type="match status" value="1"/>
</dbReference>
<feature type="chain" id="PRO_5034572790" description="Aquaporin" evidence="8">
    <location>
        <begin position="21"/>
        <end position="275"/>
    </location>
</feature>
<feature type="transmembrane region" description="Helical" evidence="6">
    <location>
        <begin position="117"/>
        <end position="137"/>
    </location>
</feature>
<feature type="signal peptide" evidence="8">
    <location>
        <begin position="1"/>
        <end position="20"/>
    </location>
</feature>
<evidence type="ECO:0000256" key="1">
    <source>
        <dbReference type="ARBA" id="ARBA00004141"/>
    </source>
</evidence>
<reference evidence="9" key="3">
    <citation type="submission" date="2025-09" db="UniProtKB">
        <authorList>
            <consortium name="Ensembl"/>
        </authorList>
    </citation>
    <scope>IDENTIFICATION</scope>
</reference>
<dbReference type="Ensembl" id="ENSECRT00000003156.1">
    <property type="protein sequence ID" value="ENSECRP00000003103.1"/>
    <property type="gene ID" value="ENSECRG00000002116.1"/>
</dbReference>
<accession>A0A8C4RJV5</accession>
<dbReference type="PIRSF" id="PIRSF017529">
    <property type="entry name" value="Aquaporin_11/12"/>
    <property type="match status" value="1"/>
</dbReference>
<comment type="similarity">
    <text evidence="2">Belongs to the MIP/aquaporin (TC 1.A.8) family. AQP11/AQP12 subfamily.</text>
</comment>
<keyword evidence="4 6" id="KW-1133">Transmembrane helix</keyword>
<dbReference type="PANTHER" id="PTHR21191:SF7">
    <property type="entry name" value="AQUAPORIN-11"/>
    <property type="match status" value="1"/>
</dbReference>
<dbReference type="PRINTS" id="PR02024">
    <property type="entry name" value="AQUAPORIN11"/>
</dbReference>
<keyword evidence="8" id="KW-0732">Signal</keyword>
<evidence type="ECO:0000256" key="2">
    <source>
        <dbReference type="ARBA" id="ARBA00005900"/>
    </source>
</evidence>
<keyword evidence="5 6" id="KW-0472">Membrane</keyword>
<dbReference type="Proteomes" id="UP000694620">
    <property type="component" value="Chromosome 4"/>
</dbReference>
<evidence type="ECO:0000256" key="6">
    <source>
        <dbReference type="PIRNR" id="PIRNR017529"/>
    </source>
</evidence>
<dbReference type="OrthoDB" id="9894770at2759"/>
<dbReference type="PRINTS" id="PR00783">
    <property type="entry name" value="MINTRINSICP"/>
</dbReference>
<dbReference type="InterPro" id="IPR000425">
    <property type="entry name" value="MIP"/>
</dbReference>
<evidence type="ECO:0000256" key="3">
    <source>
        <dbReference type="ARBA" id="ARBA00022692"/>
    </source>
</evidence>
<dbReference type="RefSeq" id="XP_028656204.1">
    <property type="nucleotide sequence ID" value="XM_028800371.2"/>
</dbReference>
<dbReference type="GeneID" id="114650615"/>
<dbReference type="CTD" id="282679"/>
<dbReference type="InterPro" id="IPR023266">
    <property type="entry name" value="Aquaporin_11"/>
</dbReference>
<evidence type="ECO:0000313" key="9">
    <source>
        <dbReference type="Ensembl" id="ENSECRP00000003103.1"/>
    </source>
</evidence>
<organism evidence="9 10">
    <name type="scientific">Erpetoichthys calabaricus</name>
    <name type="common">Rope fish</name>
    <name type="synonym">Calamoichthys calabaricus</name>
    <dbReference type="NCBI Taxonomy" id="27687"/>
    <lineage>
        <taxon>Eukaryota</taxon>
        <taxon>Metazoa</taxon>
        <taxon>Chordata</taxon>
        <taxon>Craniata</taxon>
        <taxon>Vertebrata</taxon>
        <taxon>Euteleostomi</taxon>
        <taxon>Actinopterygii</taxon>
        <taxon>Polypteriformes</taxon>
        <taxon>Polypteridae</taxon>
        <taxon>Erpetoichthys</taxon>
    </lineage>
</organism>
<dbReference type="InterPro" id="IPR051883">
    <property type="entry name" value="AQP11/12_channel"/>
</dbReference>
<evidence type="ECO:0000256" key="7">
    <source>
        <dbReference type="RuleBase" id="RU000477"/>
    </source>
</evidence>
<keyword evidence="10" id="KW-1185">Reference proteome</keyword>
<sequence length="275" mass="29647">MEDLVVSIALLALTVLGSEAVRRTASRLGGSGEWGLPALLVEFASTFQLCACTHELKLLAEQGAVERPLGLTLTYAITVVHVLTFAGAFCNPVAILEQLWRRHLSWRAATARLACQFVAATGAQLLTPCAWALGLSAVHARHRAAGFLCRSSIRTSLFRGASVELVCALAMQSTLLLTQSLDGRFRVHIIAAVITFLVYAGGSLTGAIFNPVLAFSVQFPCKGHTFLENSFVYWLGPVLGMALSVLIYSTIIPRLSSALGLQKKMDKSEILKKFN</sequence>
<dbReference type="GO" id="GO:0015267">
    <property type="term" value="F:channel activity"/>
    <property type="evidence" value="ECO:0007669"/>
    <property type="project" value="InterPro"/>
</dbReference>
<dbReference type="GO" id="GO:0005737">
    <property type="term" value="C:cytoplasm"/>
    <property type="evidence" value="ECO:0007669"/>
    <property type="project" value="TreeGrafter"/>
</dbReference>
<dbReference type="AlphaFoldDB" id="A0A8C4RJV5"/>
<dbReference type="Pfam" id="PF00230">
    <property type="entry name" value="MIP"/>
    <property type="match status" value="1"/>
</dbReference>
<protein>
    <recommendedName>
        <fullName evidence="6">Aquaporin</fullName>
    </recommendedName>
</protein>
<evidence type="ECO:0000256" key="8">
    <source>
        <dbReference type="SAM" id="SignalP"/>
    </source>
</evidence>
<evidence type="ECO:0000256" key="4">
    <source>
        <dbReference type="ARBA" id="ARBA00022989"/>
    </source>
</evidence>
<dbReference type="PANTHER" id="PTHR21191">
    <property type="entry name" value="AQUAPORIN"/>
    <property type="match status" value="1"/>
</dbReference>
<feature type="transmembrane region" description="Helical" evidence="6">
    <location>
        <begin position="189"/>
        <end position="211"/>
    </location>
</feature>
<dbReference type="SUPFAM" id="SSF81338">
    <property type="entry name" value="Aquaporin-like"/>
    <property type="match status" value="1"/>
</dbReference>
<dbReference type="GO" id="GO:0016020">
    <property type="term" value="C:membrane"/>
    <property type="evidence" value="ECO:0007669"/>
    <property type="project" value="UniProtKB-SubCell"/>
</dbReference>
<keyword evidence="3 6" id="KW-0812">Transmembrane</keyword>
<comment type="caution">
    <text evidence="6">Lacks conserved residue(s) required for the propagation of feature annotation.</text>
</comment>
<reference evidence="9" key="2">
    <citation type="submission" date="2025-08" db="UniProtKB">
        <authorList>
            <consortium name="Ensembl"/>
        </authorList>
    </citation>
    <scope>IDENTIFICATION</scope>
</reference>